<dbReference type="InterPro" id="IPR036691">
    <property type="entry name" value="Endo/exonu/phosph_ase_sf"/>
</dbReference>
<accession>A0A8J5YDW1</accession>
<dbReference type="OrthoDB" id="1000931at2759"/>
<evidence type="ECO:0000313" key="3">
    <source>
        <dbReference type="Proteomes" id="UP000701853"/>
    </source>
</evidence>
<dbReference type="Proteomes" id="UP000701853">
    <property type="component" value="Chromosome 10"/>
</dbReference>
<feature type="region of interest" description="Disordered" evidence="1">
    <location>
        <begin position="1"/>
        <end position="34"/>
    </location>
</feature>
<dbReference type="SUPFAM" id="SSF56219">
    <property type="entry name" value="DNase I-like"/>
    <property type="match status" value="1"/>
</dbReference>
<evidence type="ECO:0000313" key="2">
    <source>
        <dbReference type="EMBL" id="KAG8480662.1"/>
    </source>
</evidence>
<feature type="compositionally biased region" description="Polar residues" evidence="1">
    <location>
        <begin position="1"/>
        <end position="11"/>
    </location>
</feature>
<name>A0A8J5YDW1_9ROSI</name>
<evidence type="ECO:0000256" key="1">
    <source>
        <dbReference type="SAM" id="MobiDB-lite"/>
    </source>
</evidence>
<dbReference type="Gene3D" id="3.60.10.10">
    <property type="entry name" value="Endonuclease/exonuclease/phosphatase"/>
    <property type="match status" value="1"/>
</dbReference>
<dbReference type="PANTHER" id="PTHR35218">
    <property type="entry name" value="RNASE H DOMAIN-CONTAINING PROTEIN"/>
    <property type="match status" value="1"/>
</dbReference>
<organism evidence="2 3">
    <name type="scientific">Gossypium anomalum</name>
    <dbReference type="NCBI Taxonomy" id="47600"/>
    <lineage>
        <taxon>Eukaryota</taxon>
        <taxon>Viridiplantae</taxon>
        <taxon>Streptophyta</taxon>
        <taxon>Embryophyta</taxon>
        <taxon>Tracheophyta</taxon>
        <taxon>Spermatophyta</taxon>
        <taxon>Magnoliopsida</taxon>
        <taxon>eudicotyledons</taxon>
        <taxon>Gunneridae</taxon>
        <taxon>Pentapetalae</taxon>
        <taxon>rosids</taxon>
        <taxon>malvids</taxon>
        <taxon>Malvales</taxon>
        <taxon>Malvaceae</taxon>
        <taxon>Malvoideae</taxon>
        <taxon>Gossypium</taxon>
    </lineage>
</organism>
<proteinExistence type="predicted"/>
<reference evidence="2 3" key="1">
    <citation type="journal article" date="2021" name="bioRxiv">
        <title>The Gossypium anomalum genome as a resource for cotton improvement and evolutionary analysis of hybrid incompatibility.</title>
        <authorList>
            <person name="Grover C.E."/>
            <person name="Yuan D."/>
            <person name="Arick M.A."/>
            <person name="Miller E.R."/>
            <person name="Hu G."/>
            <person name="Peterson D.G."/>
            <person name="Wendel J.F."/>
            <person name="Udall J.A."/>
        </authorList>
    </citation>
    <scope>NUCLEOTIDE SEQUENCE [LARGE SCALE GENOMIC DNA]</scope>
    <source>
        <strain evidence="2">JFW-Udall</strain>
        <tissue evidence="2">Leaf</tissue>
    </source>
</reference>
<protein>
    <submittedName>
        <fullName evidence="2">Uncharacterized protein</fullName>
    </submittedName>
</protein>
<dbReference type="EMBL" id="JAHUZN010000010">
    <property type="protein sequence ID" value="KAG8480662.1"/>
    <property type="molecule type" value="Genomic_DNA"/>
</dbReference>
<sequence length="316" mass="36792">MSDEVLNSGSLTEKKSRKNAKEGRNKMRIKRKKSSGWRVTPSRTMMFLCWNYHRIGNPATIRHLKQLIVVTNPNIVFLCETKVRSNETECIRIRCHIDSYFVVAVNGCRDGLKILWKEEVKVTVKNFSDYHIDSLVSINGMDDFHFTGFYGFAEEGRRKPDPFMENFCSILDDLSLVDIKSDKGWFTKEPGFVRERLDRFVAWVQKKKKMHESISLLKSCRKELGRLYTKEESYWALLSHISWLKDGDRNTRFFHARATGTANVCRVAQNYFQNLFWSNATLDDRDLSHIQLCISSKMNASLMGQVTDKEIIEAFS</sequence>
<dbReference type="PANTHER" id="PTHR35218:SF9">
    <property type="entry name" value="ENDONUCLEASE_EXONUCLEASE_PHOSPHATASE DOMAIN-CONTAINING PROTEIN"/>
    <property type="match status" value="1"/>
</dbReference>
<gene>
    <name evidence="2" type="ORF">CXB51_025206</name>
</gene>
<comment type="caution">
    <text evidence="2">The sequence shown here is derived from an EMBL/GenBank/DDBJ whole genome shotgun (WGS) entry which is preliminary data.</text>
</comment>
<keyword evidence="3" id="KW-1185">Reference proteome</keyword>
<dbReference type="AlphaFoldDB" id="A0A8J5YDW1"/>